<evidence type="ECO:0000313" key="4">
    <source>
        <dbReference type="EMBL" id="QFU84318.1"/>
    </source>
</evidence>
<organism evidence="4 5">
    <name type="scientific">Natronorubrum aibiense</name>
    <dbReference type="NCBI Taxonomy" id="348826"/>
    <lineage>
        <taxon>Archaea</taxon>
        <taxon>Methanobacteriati</taxon>
        <taxon>Methanobacteriota</taxon>
        <taxon>Stenosarchaea group</taxon>
        <taxon>Halobacteria</taxon>
        <taxon>Halobacteriales</taxon>
        <taxon>Natrialbaceae</taxon>
        <taxon>Natronorubrum</taxon>
    </lineage>
</organism>
<evidence type="ECO:0000313" key="5">
    <source>
        <dbReference type="Proteomes" id="UP000326170"/>
    </source>
</evidence>
<dbReference type="Gene3D" id="3.40.50.20">
    <property type="match status" value="1"/>
</dbReference>
<proteinExistence type="predicted"/>
<dbReference type="Proteomes" id="UP000326170">
    <property type="component" value="Plasmid unnamed1"/>
</dbReference>
<protein>
    <submittedName>
        <fullName evidence="4">ATP-grasp domain-containing protein</fullName>
    </submittedName>
</protein>
<evidence type="ECO:0000259" key="3">
    <source>
        <dbReference type="PROSITE" id="PS50975"/>
    </source>
</evidence>
<accession>A0A5P9P874</accession>
<dbReference type="GO" id="GO:0046872">
    <property type="term" value="F:metal ion binding"/>
    <property type="evidence" value="ECO:0007669"/>
    <property type="project" value="InterPro"/>
</dbReference>
<evidence type="ECO:0000256" key="1">
    <source>
        <dbReference type="PROSITE-ProRule" id="PRU00409"/>
    </source>
</evidence>
<dbReference type="PROSITE" id="PS50975">
    <property type="entry name" value="ATP_GRASP"/>
    <property type="match status" value="1"/>
</dbReference>
<keyword evidence="4" id="KW-0614">Plasmid</keyword>
<feature type="domain" description="ATP-grasp" evidence="3">
    <location>
        <begin position="121"/>
        <end position="311"/>
    </location>
</feature>
<feature type="region of interest" description="Disordered" evidence="2">
    <location>
        <begin position="399"/>
        <end position="421"/>
    </location>
</feature>
<keyword evidence="1" id="KW-0067">ATP-binding</keyword>
<dbReference type="Pfam" id="PF15632">
    <property type="entry name" value="ATPgrasp_Ter"/>
    <property type="match status" value="1"/>
</dbReference>
<keyword evidence="5" id="KW-1185">Reference proteome</keyword>
<sequence>MDGNSVVVPAINSASSVCCLRSLGKRGITTIAVSEKGSPPAYWSRYVDETVHVPSFTDDVVAYKDGLLSLARRDDVQAIVTLREIDVYVLSKYRDEFAEHITPTWPSMETLQTAQDRVRLVEAAADAGVRVPKTRLLSEVENWDQKQIVKGRYAILASEYVDSYSEQEYGFAGTTMYLESGSEPDRERVQAEMGHDPIVQEYVPGEEYAVWALYDHGDQVATCLKGQVRAYQYEGGTSVCRETVEMPELREAGQILLDQLDWHGPAAVQFMRDDESGEFVLLEINPRFWVSLSCAVRAGLDFPYYLWRMATGEPILIDEEYEVGVMTHLLRGELVHLHSVLRGTNPYINPPAFRTRAWEVAKSCYDQPNFDYLTLDDPGPFVRDILNLADGVTDLFDATSDSESNVSGEVEREESADQPSR</sequence>
<dbReference type="SUPFAM" id="SSF56059">
    <property type="entry name" value="Glutathione synthetase ATP-binding domain-like"/>
    <property type="match status" value="1"/>
</dbReference>
<gene>
    <name evidence="4" type="ORF">GCU68_17250</name>
</gene>
<name>A0A5P9P874_9EURY</name>
<dbReference type="KEGG" id="nas:GCU68_17250"/>
<dbReference type="AlphaFoldDB" id="A0A5P9P874"/>
<dbReference type="Gene3D" id="3.30.470.20">
    <property type="entry name" value="ATP-grasp fold, B domain"/>
    <property type="match status" value="1"/>
</dbReference>
<reference evidence="4 5" key="1">
    <citation type="journal article" date="2007" name="Int. J. Syst. Evol. Microbiol.">
        <title>Natronorubrum sulfidifaciens sp. nov., an extremely haloalkaliphilic archaeon isolated from Aiding salt lake in Xin-Jiang, China.</title>
        <authorList>
            <person name="Cui H.L."/>
            <person name="Tohty D."/>
            <person name="Liu H.C."/>
            <person name="Liu S.J."/>
            <person name="Oren A."/>
            <person name="Zhou P.J."/>
        </authorList>
    </citation>
    <scope>NUCLEOTIDE SEQUENCE [LARGE SCALE GENOMIC DNA]</scope>
    <source>
        <strain evidence="4 5">7-3</strain>
        <plasmid evidence="4">unnamed1</plasmid>
    </source>
</reference>
<dbReference type="InterPro" id="IPR011761">
    <property type="entry name" value="ATP-grasp"/>
</dbReference>
<dbReference type="GO" id="GO:0005524">
    <property type="term" value="F:ATP binding"/>
    <property type="evidence" value="ECO:0007669"/>
    <property type="project" value="UniProtKB-UniRule"/>
</dbReference>
<dbReference type="OrthoDB" id="11959at2157"/>
<geneLocation type="plasmid" evidence="4 5">
    <name>unnamed1</name>
</geneLocation>
<feature type="compositionally biased region" description="Basic and acidic residues" evidence="2">
    <location>
        <begin position="409"/>
        <end position="421"/>
    </location>
</feature>
<evidence type="ECO:0000256" key="2">
    <source>
        <dbReference type="SAM" id="MobiDB-lite"/>
    </source>
</evidence>
<dbReference type="EMBL" id="CP045489">
    <property type="protein sequence ID" value="QFU84318.1"/>
    <property type="molecule type" value="Genomic_DNA"/>
</dbReference>
<keyword evidence="1" id="KW-0547">Nucleotide-binding</keyword>